<evidence type="ECO:0000259" key="4">
    <source>
        <dbReference type="Pfam" id="PF21688"/>
    </source>
</evidence>
<dbReference type="InterPro" id="IPR028348">
    <property type="entry name" value="FAD-binding_protein"/>
</dbReference>
<dbReference type="Pfam" id="PF00890">
    <property type="entry name" value="FAD_binding_2"/>
    <property type="match status" value="1"/>
</dbReference>
<keyword evidence="2" id="KW-0560">Oxidoreductase</keyword>
<dbReference type="PANTHER" id="PTHR42842:SF3">
    <property type="entry name" value="FAD_NAD(P)-BINDING OXIDOREDUCTASE FAMILY PROTEIN"/>
    <property type="match status" value="1"/>
</dbReference>
<dbReference type="Pfam" id="PF21688">
    <property type="entry name" value="FAD-depend_C"/>
    <property type="match status" value="1"/>
</dbReference>
<dbReference type="EMBL" id="JAMZFV010000002">
    <property type="protein sequence ID" value="MCP1109206.1"/>
    <property type="molecule type" value="Genomic_DNA"/>
</dbReference>
<accession>A0ABT1EFB4</accession>
<organism evidence="5 6">
    <name type="scientific">Ohessyouella blattaphilus</name>
    <dbReference type="NCBI Taxonomy" id="2949333"/>
    <lineage>
        <taxon>Bacteria</taxon>
        <taxon>Bacillati</taxon>
        <taxon>Bacillota</taxon>
        <taxon>Clostridia</taxon>
        <taxon>Lachnospirales</taxon>
        <taxon>Lachnospiraceae</taxon>
        <taxon>Ohessyouella</taxon>
    </lineage>
</organism>
<reference evidence="5 6" key="1">
    <citation type="journal article" date="2022" name="Genome Biol. Evol.">
        <title>Host diet, physiology and behaviors set the stage for Lachnospiraceae cladogenesis.</title>
        <authorList>
            <person name="Vera-Ponce De Leon A."/>
            <person name="Schneider M."/>
            <person name="Jahnes B.C."/>
            <person name="Sadowski V."/>
            <person name="Camuy-Velez L.A."/>
            <person name="Duan J."/>
            <person name="Sabree Z.L."/>
        </authorList>
    </citation>
    <scope>NUCLEOTIDE SEQUENCE [LARGE SCALE GENOMIC DNA]</scope>
    <source>
        <strain evidence="5 6">PAL227</strain>
    </source>
</reference>
<dbReference type="Proteomes" id="UP001523565">
    <property type="component" value="Unassembled WGS sequence"/>
</dbReference>
<protein>
    <submittedName>
        <fullName evidence="5">FAD-binding protein</fullName>
    </submittedName>
</protein>
<feature type="domain" description="FAD-dependent protein C-terminal" evidence="4">
    <location>
        <begin position="290"/>
        <end position="484"/>
    </location>
</feature>
<dbReference type="InterPro" id="IPR003953">
    <property type="entry name" value="FAD-dep_OxRdtase_2_FAD-bd"/>
</dbReference>
<evidence type="ECO:0000256" key="1">
    <source>
        <dbReference type="ARBA" id="ARBA00022630"/>
    </source>
</evidence>
<evidence type="ECO:0000313" key="5">
    <source>
        <dbReference type="EMBL" id="MCP1109206.1"/>
    </source>
</evidence>
<gene>
    <name evidence="5" type="ORF">NK118_02965</name>
</gene>
<name>A0ABT1EFB4_9FIRM</name>
<sequence>MKPLIRITNLKVSLKETRSLNEIAARELGVVVEEILSLEIVKRSLDARKKPELFYVYTLDASLKDERRERFKKVKNLVFNPERKCYDMAVTGCEELTDRPVIIGSGPAGLFAALALAKAGFKPCMLEQGSRVDERIEQVDNFWQTGELNPYSNVQFGEGGAGTFSDGKLNTLVKDKTGMGRFVLETFVRFGAPPAILYEQKPHIGTDILVTVVKNMREEIKRLGAEVRFDTKVTGFIQKEQSLTGLKLLHVKTGKTQTLPCTIAVLATGHSARETFYTLKEEGVKMSPKAFAVGLRIEHPQELINLSQYGRGYEQYALPAANYKLATTAKNGRGIYSFCMCPGGYVVNASSEEGKIAVNGMSYAARDGKNANGAIVVTVTPEDFPGNDVLAGVEYQRQLEAKAFSLGKGSVPIQTYENFKNNQMNGESIGFLPQIKGAYKEAPLHELFSKEIKETLTEGIEAFGRKIKGFDDPRAILSGVESRTSSPVRIERNEEGISNLAGLYPCGEGAGYAGGITSAGMDGLRVASFIASRYRI</sequence>
<proteinExistence type="predicted"/>
<dbReference type="InterPro" id="IPR049516">
    <property type="entry name" value="FAD-depend_C"/>
</dbReference>
<evidence type="ECO:0000313" key="6">
    <source>
        <dbReference type="Proteomes" id="UP001523565"/>
    </source>
</evidence>
<keyword evidence="1" id="KW-0285">Flavoprotein</keyword>
<dbReference type="InterPro" id="IPR036188">
    <property type="entry name" value="FAD/NAD-bd_sf"/>
</dbReference>
<dbReference type="Gene3D" id="3.50.50.60">
    <property type="entry name" value="FAD/NAD(P)-binding domain"/>
    <property type="match status" value="2"/>
</dbReference>
<dbReference type="SUPFAM" id="SSF51905">
    <property type="entry name" value="FAD/NAD(P)-binding domain"/>
    <property type="match status" value="1"/>
</dbReference>
<comment type="caution">
    <text evidence="5">The sequence shown here is derived from an EMBL/GenBank/DDBJ whole genome shotgun (WGS) entry which is preliminary data.</text>
</comment>
<dbReference type="Gene3D" id="3.30.70.2700">
    <property type="match status" value="1"/>
</dbReference>
<feature type="domain" description="FAD-dependent oxidoreductase 2 FAD-binding" evidence="3">
    <location>
        <begin position="101"/>
        <end position="131"/>
    </location>
</feature>
<evidence type="ECO:0000256" key="2">
    <source>
        <dbReference type="ARBA" id="ARBA00023002"/>
    </source>
</evidence>
<evidence type="ECO:0000259" key="3">
    <source>
        <dbReference type="Pfam" id="PF00890"/>
    </source>
</evidence>
<dbReference type="PIRSF" id="PIRSF038984">
    <property type="entry name" value="FAD_binding_protein"/>
    <property type="match status" value="1"/>
</dbReference>
<keyword evidence="6" id="KW-1185">Reference proteome</keyword>
<dbReference type="PANTHER" id="PTHR42842">
    <property type="entry name" value="FAD/NAD(P)-BINDING OXIDOREDUCTASE"/>
    <property type="match status" value="1"/>
</dbReference>